<evidence type="ECO:0000256" key="8">
    <source>
        <dbReference type="ARBA" id="ARBA00023065"/>
    </source>
</evidence>
<feature type="compositionally biased region" description="Basic residues" evidence="11">
    <location>
        <begin position="517"/>
        <end position="530"/>
    </location>
</feature>
<keyword evidence="7" id="KW-0915">Sodium</keyword>
<dbReference type="GO" id="GO:0042391">
    <property type="term" value="P:regulation of membrane potential"/>
    <property type="evidence" value="ECO:0007669"/>
    <property type="project" value="InterPro"/>
</dbReference>
<comment type="similarity">
    <text evidence="2">Belongs to the fungal Na(+)/H(+) exchanger family.</text>
</comment>
<feature type="transmembrane region" description="Helical" evidence="12">
    <location>
        <begin position="415"/>
        <end position="440"/>
    </location>
</feature>
<feature type="region of interest" description="Disordered" evidence="11">
    <location>
        <begin position="742"/>
        <end position="778"/>
    </location>
</feature>
<reference evidence="15 16" key="1">
    <citation type="submission" date="2016-02" db="EMBL/GenBank/DDBJ databases">
        <title>Comparative genomic and transcriptomic foundation for Pichia pastoris.</title>
        <authorList>
            <person name="Love K.R."/>
            <person name="Shah K.A."/>
            <person name="Whittaker C.A."/>
            <person name="Wu J."/>
            <person name="Bartlett M.C."/>
            <person name="Ma D."/>
            <person name="Leeson R.L."/>
            <person name="Priest M."/>
            <person name="Young S.K."/>
            <person name="Love J.C."/>
        </authorList>
    </citation>
    <scope>NUCLEOTIDE SEQUENCE [LARGE SCALE GENOMIC DNA]</scope>
    <source>
        <strain evidence="15 16">ATCC 28485</strain>
    </source>
</reference>
<dbReference type="GO" id="GO:0120029">
    <property type="term" value="P:proton export across plasma membrane"/>
    <property type="evidence" value="ECO:0007669"/>
    <property type="project" value="InterPro"/>
</dbReference>
<evidence type="ECO:0000256" key="5">
    <source>
        <dbReference type="ARBA" id="ARBA00022692"/>
    </source>
</evidence>
<feature type="domain" description="Alkali metal cation/H+ antiporter Nha1 C-terminal" evidence="14">
    <location>
        <begin position="464"/>
        <end position="866"/>
    </location>
</feature>
<feature type="region of interest" description="Disordered" evidence="11">
    <location>
        <begin position="500"/>
        <end position="595"/>
    </location>
</feature>
<evidence type="ECO:0000256" key="9">
    <source>
        <dbReference type="ARBA" id="ARBA00023136"/>
    </source>
</evidence>
<dbReference type="Pfam" id="PF08619">
    <property type="entry name" value="Nha1_C"/>
    <property type="match status" value="1"/>
</dbReference>
<organism evidence="15 16">
    <name type="scientific">Komagataella pastoris</name>
    <name type="common">Yeast</name>
    <name type="synonym">Pichia pastoris</name>
    <dbReference type="NCBI Taxonomy" id="4922"/>
    <lineage>
        <taxon>Eukaryota</taxon>
        <taxon>Fungi</taxon>
        <taxon>Dikarya</taxon>
        <taxon>Ascomycota</taxon>
        <taxon>Saccharomycotina</taxon>
        <taxon>Pichiomycetes</taxon>
        <taxon>Pichiales</taxon>
        <taxon>Pichiaceae</taxon>
        <taxon>Komagataella</taxon>
    </lineage>
</organism>
<feature type="compositionally biased region" description="Basic and acidic residues" evidence="11">
    <location>
        <begin position="742"/>
        <end position="757"/>
    </location>
</feature>
<dbReference type="Proteomes" id="UP000094565">
    <property type="component" value="Chromosome 1"/>
</dbReference>
<keyword evidence="4" id="KW-0050">Antiport</keyword>
<comment type="subcellular location">
    <subcellularLocation>
        <location evidence="1">Membrane</location>
        <topology evidence="1">Multi-pass membrane protein</topology>
    </subcellularLocation>
</comment>
<keyword evidence="3" id="KW-0813">Transport</keyword>
<dbReference type="GO" id="GO:0015385">
    <property type="term" value="F:sodium:proton antiporter activity"/>
    <property type="evidence" value="ECO:0007669"/>
    <property type="project" value="InterPro"/>
</dbReference>
<feature type="compositionally biased region" description="Basic and acidic residues" evidence="11">
    <location>
        <begin position="859"/>
        <end position="869"/>
    </location>
</feature>
<evidence type="ECO:0000256" key="10">
    <source>
        <dbReference type="ARBA" id="ARBA00023201"/>
    </source>
</evidence>
<keyword evidence="5 12" id="KW-0812">Transmembrane</keyword>
<feature type="region of interest" description="Disordered" evidence="11">
    <location>
        <begin position="795"/>
        <end position="878"/>
    </location>
</feature>
<dbReference type="EMBL" id="CP014584">
    <property type="protein sequence ID" value="ANZ73313.1"/>
    <property type="molecule type" value="Genomic_DNA"/>
</dbReference>
<evidence type="ECO:0000313" key="15">
    <source>
        <dbReference type="EMBL" id="ANZ73313.1"/>
    </source>
</evidence>
<dbReference type="FunFam" id="1.20.1530.20:FF:000015">
    <property type="entry name" value="Na(+)/H(+) antiporter 2"/>
    <property type="match status" value="1"/>
</dbReference>
<evidence type="ECO:0000256" key="7">
    <source>
        <dbReference type="ARBA" id="ARBA00023053"/>
    </source>
</evidence>
<sequence length="878" mass="97390">MAIWEHLAPSKTHIAYACIGVFSTIFSLCSLFIKEKLYIGEASVAVIFGLIVGPHCLNWFVPKDWGNLDLITLEISRMVLIIQIFAVAVELPTKYMKKHWVSVFIFLVPIMTFGWLIVGLFLWIIIPGFNFSEALLVSGCVTATDPVLASAIVGKGKFAERVPGHLRNILSAESGCNDGMAFPFIYLALNLIIHEGNGGLIVQDWICVTLLYECLLGCVLGWAIGLSGRYAIKFAENKSLIDRESFLAFYIVLSFVCAGFGAILGVDDLLTSFAAGTTFAWDGWFSEKTEESQVSTVIDLLLNLAYFVYFGSIIPWEDYNNASIGTPVWRLILIALVIIFLRRIPAMLMFKPVTPDVKTWREALFCGHFGPIGVGAIFASILAKSELESHYTDSTGPLAELPDSSIPHSQLLASIWPIVTFIIITSIVVHGSSVAVLTLGKHLHTMQFTMTFTHTEGNKNSSNWLNRLPKIDAKGRDISLERIDTLNPSMLSSAATLDNSASNTNISGMTAKPAGGMKRRKKTKRSRIRNRFHEETGIGKEQNVRRVPEVEDLDLGTIHRPSKEENSSETLSGANSPKVDDTDQDQEVISRIPTTGYTEGNRLIVEDQHGEVIDDYELKDRNPKSQADETSVHSFGSLKRALNKVSTELEPEVPQKLQRILSTSSQSLKNAKKVLVGCATKNEGENKRKLYAFVVGDQVVIENKDGEILRRYKINPHKMESELGDSQARAGLYNNLNIRGLRHDSNAEQPDLEKQDNEIVPEEEELSNDQGLTRKMSQKLDNTVQSLIAPFRRTKTASFSVRKKPSEMELAESVNTSSSTPLNQQPSSETLSTTGENAEKEVKESKVERARRLAALHTSIRDDKDEEGPPVKATKPMK</sequence>
<dbReference type="AlphaFoldDB" id="A0A1B2J5Q2"/>
<keyword evidence="10" id="KW-0739">Sodium transport</keyword>
<keyword evidence="9 12" id="KW-0472">Membrane</keyword>
<evidence type="ECO:0000259" key="14">
    <source>
        <dbReference type="Pfam" id="PF08619"/>
    </source>
</evidence>
<keyword evidence="6 12" id="KW-1133">Transmembrane helix</keyword>
<feature type="transmembrane region" description="Helical" evidence="12">
    <location>
        <begin position="42"/>
        <end position="61"/>
    </location>
</feature>
<feature type="transmembrane region" description="Helical" evidence="12">
    <location>
        <begin position="210"/>
        <end position="232"/>
    </location>
</feature>
<feature type="transmembrane region" description="Helical" evidence="12">
    <location>
        <begin position="14"/>
        <end position="33"/>
    </location>
</feature>
<feature type="transmembrane region" description="Helical" evidence="12">
    <location>
        <begin position="103"/>
        <end position="126"/>
    </location>
</feature>
<feature type="domain" description="Cation/H+ exchanger transmembrane" evidence="13">
    <location>
        <begin position="25"/>
        <end position="437"/>
    </location>
</feature>
<dbReference type="PANTHER" id="PTHR31382">
    <property type="entry name" value="NA(+)/H(+) ANTIPORTER"/>
    <property type="match status" value="1"/>
</dbReference>
<keyword evidence="8" id="KW-0406">Ion transport</keyword>
<dbReference type="GO" id="GO:0036376">
    <property type="term" value="P:sodium ion export across plasma membrane"/>
    <property type="evidence" value="ECO:0007669"/>
    <property type="project" value="InterPro"/>
</dbReference>
<dbReference type="InterPro" id="IPR004712">
    <property type="entry name" value="Na+/H+_antiporter_fungi"/>
</dbReference>
<dbReference type="OrthoDB" id="5327978at2759"/>
<evidence type="ECO:0000259" key="13">
    <source>
        <dbReference type="Pfam" id="PF00999"/>
    </source>
</evidence>
<gene>
    <name evidence="15" type="primary">NHA1</name>
    <name evidence="15" type="ORF">ATY40_BA7500436</name>
</gene>
<accession>A0A1B2J5Q2</accession>
<dbReference type="Pfam" id="PF00999">
    <property type="entry name" value="Na_H_Exchanger"/>
    <property type="match status" value="1"/>
</dbReference>
<feature type="transmembrane region" description="Helical" evidence="12">
    <location>
        <begin position="297"/>
        <end position="316"/>
    </location>
</feature>
<feature type="transmembrane region" description="Helical" evidence="12">
    <location>
        <begin position="244"/>
        <end position="263"/>
    </location>
</feature>
<name>A0A1B2J5Q2_PICPA</name>
<protein>
    <submittedName>
        <fullName evidence="15">BA75_00436T0</fullName>
    </submittedName>
</protein>
<evidence type="ECO:0000256" key="2">
    <source>
        <dbReference type="ARBA" id="ARBA00005248"/>
    </source>
</evidence>
<evidence type="ECO:0000313" key="16">
    <source>
        <dbReference type="Proteomes" id="UP000094565"/>
    </source>
</evidence>
<dbReference type="GO" id="GO:0005886">
    <property type="term" value="C:plasma membrane"/>
    <property type="evidence" value="ECO:0007669"/>
    <property type="project" value="InterPro"/>
</dbReference>
<dbReference type="InterPro" id="IPR006153">
    <property type="entry name" value="Cation/H_exchanger_TM"/>
</dbReference>
<keyword evidence="16" id="KW-1185">Reference proteome</keyword>
<feature type="transmembrane region" description="Helical" evidence="12">
    <location>
        <begin position="362"/>
        <end position="383"/>
    </location>
</feature>
<proteinExistence type="inferred from homology"/>
<feature type="compositionally biased region" description="Polar residues" evidence="11">
    <location>
        <begin position="813"/>
        <end position="836"/>
    </location>
</feature>
<dbReference type="GO" id="GO:0030007">
    <property type="term" value="P:intracellular potassium ion homeostasis"/>
    <property type="evidence" value="ECO:0007669"/>
    <property type="project" value="TreeGrafter"/>
</dbReference>
<feature type="compositionally biased region" description="Basic and acidic residues" evidence="11">
    <location>
        <begin position="531"/>
        <end position="549"/>
    </location>
</feature>
<evidence type="ECO:0000256" key="11">
    <source>
        <dbReference type="SAM" id="MobiDB-lite"/>
    </source>
</evidence>
<feature type="compositionally biased region" description="Basic and acidic residues" evidence="11">
    <location>
        <begin position="837"/>
        <end position="851"/>
    </location>
</feature>
<feature type="transmembrane region" description="Helical" evidence="12">
    <location>
        <begin position="328"/>
        <end position="350"/>
    </location>
</feature>
<dbReference type="InterPro" id="IPR013928">
    <property type="entry name" value="Cation/H_antiporter_C"/>
</dbReference>
<evidence type="ECO:0000256" key="1">
    <source>
        <dbReference type="ARBA" id="ARBA00004141"/>
    </source>
</evidence>
<dbReference type="PANTHER" id="PTHR31382:SF4">
    <property type="entry name" value="NA(+)_H(+) ANTIPORTER"/>
    <property type="match status" value="1"/>
</dbReference>
<feature type="transmembrane region" description="Helical" evidence="12">
    <location>
        <begin position="73"/>
        <end position="91"/>
    </location>
</feature>
<evidence type="ECO:0000256" key="12">
    <source>
        <dbReference type="SAM" id="Phobius"/>
    </source>
</evidence>
<evidence type="ECO:0000256" key="6">
    <source>
        <dbReference type="ARBA" id="ARBA00022989"/>
    </source>
</evidence>
<evidence type="ECO:0000256" key="4">
    <source>
        <dbReference type="ARBA" id="ARBA00022449"/>
    </source>
</evidence>
<evidence type="ECO:0000256" key="3">
    <source>
        <dbReference type="ARBA" id="ARBA00022448"/>
    </source>
</evidence>